<reference evidence="3 4" key="1">
    <citation type="journal article" date="2015" name="Genome Announc.">
        <title>Expanding the biotechnology potential of lactobacilli through comparative genomics of 213 strains and associated genera.</title>
        <authorList>
            <person name="Sun Z."/>
            <person name="Harris H.M."/>
            <person name="McCann A."/>
            <person name="Guo C."/>
            <person name="Argimon S."/>
            <person name="Zhang W."/>
            <person name="Yang X."/>
            <person name="Jeffery I.B."/>
            <person name="Cooney J.C."/>
            <person name="Kagawa T.F."/>
            <person name="Liu W."/>
            <person name="Song Y."/>
            <person name="Salvetti E."/>
            <person name="Wrobel A."/>
            <person name="Rasinkangas P."/>
            <person name="Parkhill J."/>
            <person name="Rea M.C."/>
            <person name="O'Sullivan O."/>
            <person name="Ritari J."/>
            <person name="Douillard F.P."/>
            <person name="Paul Ross R."/>
            <person name="Yang R."/>
            <person name="Briner A.E."/>
            <person name="Felis G.E."/>
            <person name="de Vos W.M."/>
            <person name="Barrangou R."/>
            <person name="Klaenhammer T.R."/>
            <person name="Caufield P.W."/>
            <person name="Cui Y."/>
            <person name="Zhang H."/>
            <person name="O'Toole P.W."/>
        </authorList>
    </citation>
    <scope>NUCLEOTIDE SEQUENCE [LARGE SCALE GENOMIC DNA]</scope>
    <source>
        <strain evidence="3 4">DSM 16043</strain>
    </source>
</reference>
<dbReference type="OrthoDB" id="9806653at2"/>
<evidence type="ECO:0000313" key="4">
    <source>
        <dbReference type="Proteomes" id="UP000051036"/>
    </source>
</evidence>
<dbReference type="InterPro" id="IPR028098">
    <property type="entry name" value="Glyco_trans_4-like_N"/>
</dbReference>
<evidence type="ECO:0000259" key="2">
    <source>
        <dbReference type="Pfam" id="PF13439"/>
    </source>
</evidence>
<dbReference type="STRING" id="1423763.FC46_GL001506"/>
<protein>
    <recommendedName>
        <fullName evidence="5">Glycosyltransferase</fullName>
    </recommendedName>
</protein>
<dbReference type="PATRIC" id="fig|1423763.3.peg.1530"/>
<sequence>MDKKIRVLHVAEAAGGVERYLETLFKYNDDDKVENILVCSQNYDPEKFKNITNRVIVLEMAHNIDPKSDLKVEKKLRSIIKQLKPDIVYAHSSKAGALARIADLGLKNKVIYNPHGWAFNMQQSAKKKEMYRWVEKISAHFCNKIVCISDAERESALREKICKLRKLKVIYNGIDIEEIEKTFPMSRTQLGIPKDAFVVGMVGRLSKQKAPDIFVKAAKLIKEKMPNAFFLMVGDGELRDKIEDLINQYNLSSSFLITGWVDNPTTYMKIMDVGMLLSRWEGFGLVLPEYMACGVPIIATSVDAIPDIIRDGVNGMLVDKDNIQLIAKIIKKMVIDTRFKQDMIKNEQHVVEEKYNAKRVGYETNSMYQLLLD</sequence>
<evidence type="ECO:0000259" key="1">
    <source>
        <dbReference type="Pfam" id="PF00534"/>
    </source>
</evidence>
<dbReference type="InterPro" id="IPR001296">
    <property type="entry name" value="Glyco_trans_1"/>
</dbReference>
<dbReference type="Pfam" id="PF00534">
    <property type="entry name" value="Glycos_transf_1"/>
    <property type="match status" value="1"/>
</dbReference>
<keyword evidence="4" id="KW-1185">Reference proteome</keyword>
<dbReference type="SUPFAM" id="SSF53756">
    <property type="entry name" value="UDP-Glycosyltransferase/glycogen phosphorylase"/>
    <property type="match status" value="1"/>
</dbReference>
<dbReference type="Pfam" id="PF13439">
    <property type="entry name" value="Glyco_transf_4"/>
    <property type="match status" value="1"/>
</dbReference>
<evidence type="ECO:0008006" key="5">
    <source>
        <dbReference type="Google" id="ProtNLM"/>
    </source>
</evidence>
<dbReference type="RefSeq" id="WP_057797534.1">
    <property type="nucleotide sequence ID" value="NZ_AZFM01000005.1"/>
</dbReference>
<dbReference type="Gene3D" id="3.40.50.2000">
    <property type="entry name" value="Glycogen Phosphorylase B"/>
    <property type="match status" value="2"/>
</dbReference>
<dbReference type="PANTHER" id="PTHR45947:SF3">
    <property type="entry name" value="SULFOQUINOVOSYL TRANSFERASE SQD2"/>
    <property type="match status" value="1"/>
</dbReference>
<dbReference type="PANTHER" id="PTHR45947">
    <property type="entry name" value="SULFOQUINOVOSYL TRANSFERASE SQD2"/>
    <property type="match status" value="1"/>
</dbReference>
<name>A0A0R1UBZ0_9LACO</name>
<organism evidence="3 4">
    <name type="scientific">Lactobacillus kalixensis DSM 16043</name>
    <dbReference type="NCBI Taxonomy" id="1423763"/>
    <lineage>
        <taxon>Bacteria</taxon>
        <taxon>Bacillati</taxon>
        <taxon>Bacillota</taxon>
        <taxon>Bacilli</taxon>
        <taxon>Lactobacillales</taxon>
        <taxon>Lactobacillaceae</taxon>
        <taxon>Lactobacillus</taxon>
    </lineage>
</organism>
<feature type="domain" description="Glycosyl transferase family 1" evidence="1">
    <location>
        <begin position="187"/>
        <end position="348"/>
    </location>
</feature>
<feature type="domain" description="Glycosyltransferase subfamily 4-like N-terminal" evidence="2">
    <location>
        <begin position="15"/>
        <end position="177"/>
    </location>
</feature>
<evidence type="ECO:0000313" key="3">
    <source>
        <dbReference type="EMBL" id="KRL90896.1"/>
    </source>
</evidence>
<gene>
    <name evidence="3" type="ORF">FC46_GL001506</name>
</gene>
<dbReference type="GO" id="GO:0016758">
    <property type="term" value="F:hexosyltransferase activity"/>
    <property type="evidence" value="ECO:0007669"/>
    <property type="project" value="TreeGrafter"/>
</dbReference>
<dbReference type="AlphaFoldDB" id="A0A0R1UBZ0"/>
<dbReference type="Proteomes" id="UP000051036">
    <property type="component" value="Unassembled WGS sequence"/>
</dbReference>
<dbReference type="EMBL" id="AZFM01000005">
    <property type="protein sequence ID" value="KRL90896.1"/>
    <property type="molecule type" value="Genomic_DNA"/>
</dbReference>
<dbReference type="CDD" id="cd03808">
    <property type="entry name" value="GT4_CapM-like"/>
    <property type="match status" value="1"/>
</dbReference>
<comment type="caution">
    <text evidence="3">The sequence shown here is derived from an EMBL/GenBank/DDBJ whole genome shotgun (WGS) entry which is preliminary data.</text>
</comment>
<dbReference type="InterPro" id="IPR050194">
    <property type="entry name" value="Glycosyltransferase_grp1"/>
</dbReference>
<proteinExistence type="predicted"/>
<accession>A0A0R1UBZ0</accession>